<reference evidence="1 2" key="1">
    <citation type="submission" date="2023-09" db="EMBL/GenBank/DDBJ databases">
        <title>Nesidiocoris tenuis whole genome shotgun sequence.</title>
        <authorList>
            <person name="Shibata T."/>
            <person name="Shimoda M."/>
            <person name="Kobayashi T."/>
            <person name="Uehara T."/>
        </authorList>
    </citation>
    <scope>NUCLEOTIDE SEQUENCE [LARGE SCALE GENOMIC DNA]</scope>
    <source>
        <strain evidence="1 2">Japan</strain>
    </source>
</reference>
<gene>
    <name evidence="1" type="ORF">NTJ_03386</name>
</gene>
<keyword evidence="2" id="KW-1185">Reference proteome</keyword>
<dbReference type="Proteomes" id="UP001307889">
    <property type="component" value="Chromosome 2"/>
</dbReference>
<sequence length="111" mass="11865">MVPNVPSKNRTPALAAAAAFSTKGGITAYRFTAPGVQDNQQYNAMNLRAIPGVAYYSRRFLVPALPPTTLPVDVCLHINQVTSESICETIACAAYFALRDGTGNSCRSKRG</sequence>
<dbReference type="EMBL" id="AP028910">
    <property type="protein sequence ID" value="BES90577.1"/>
    <property type="molecule type" value="Genomic_DNA"/>
</dbReference>
<organism evidence="1 2">
    <name type="scientific">Nesidiocoris tenuis</name>
    <dbReference type="NCBI Taxonomy" id="355587"/>
    <lineage>
        <taxon>Eukaryota</taxon>
        <taxon>Metazoa</taxon>
        <taxon>Ecdysozoa</taxon>
        <taxon>Arthropoda</taxon>
        <taxon>Hexapoda</taxon>
        <taxon>Insecta</taxon>
        <taxon>Pterygota</taxon>
        <taxon>Neoptera</taxon>
        <taxon>Paraneoptera</taxon>
        <taxon>Hemiptera</taxon>
        <taxon>Heteroptera</taxon>
        <taxon>Panheteroptera</taxon>
        <taxon>Cimicomorpha</taxon>
        <taxon>Miridae</taxon>
        <taxon>Dicyphina</taxon>
        <taxon>Nesidiocoris</taxon>
    </lineage>
</organism>
<protein>
    <submittedName>
        <fullName evidence="1">Uncharacterized protein</fullName>
    </submittedName>
</protein>
<name>A0ABN7AJQ1_9HEMI</name>
<proteinExistence type="predicted"/>
<evidence type="ECO:0000313" key="2">
    <source>
        <dbReference type="Proteomes" id="UP001307889"/>
    </source>
</evidence>
<accession>A0ABN7AJQ1</accession>
<evidence type="ECO:0000313" key="1">
    <source>
        <dbReference type="EMBL" id="BES90577.1"/>
    </source>
</evidence>